<dbReference type="InterPro" id="IPR000608">
    <property type="entry name" value="UBC"/>
</dbReference>
<feature type="compositionally biased region" description="Basic and acidic residues" evidence="3">
    <location>
        <begin position="407"/>
        <end position="423"/>
    </location>
</feature>
<dbReference type="AlphaFoldDB" id="A0AA39YGW6"/>
<organism evidence="5 6">
    <name type="scientific">Cercophora newfieldiana</name>
    <dbReference type="NCBI Taxonomy" id="92897"/>
    <lineage>
        <taxon>Eukaryota</taxon>
        <taxon>Fungi</taxon>
        <taxon>Dikarya</taxon>
        <taxon>Ascomycota</taxon>
        <taxon>Pezizomycotina</taxon>
        <taxon>Sordariomycetes</taxon>
        <taxon>Sordariomycetidae</taxon>
        <taxon>Sordariales</taxon>
        <taxon>Lasiosphaeriaceae</taxon>
        <taxon>Cercophora</taxon>
    </lineage>
</organism>
<evidence type="ECO:0000313" key="5">
    <source>
        <dbReference type="EMBL" id="KAK0652424.1"/>
    </source>
</evidence>
<dbReference type="Pfam" id="PF00179">
    <property type="entry name" value="UQ_con"/>
    <property type="match status" value="1"/>
</dbReference>
<keyword evidence="2" id="KW-0833">Ubl conjugation pathway</keyword>
<feature type="region of interest" description="Disordered" evidence="3">
    <location>
        <begin position="854"/>
        <end position="885"/>
    </location>
</feature>
<gene>
    <name evidence="5" type="ORF">B0T16DRAFT_406156</name>
</gene>
<sequence>MHANKGKQPSRGHNFNMAPLFARLEESISRINEKLASVKRRNSEEEPASEQSHKQARTYADASQPKTPLRQGDTAADPITFSGSPQHRATRSLGQASQFNPATPTRHQYRNWSTAGYSVLHPSPGPGLANPIDVTTGSSFANPIDLTTAPNSPSSVGTMADDAQMQTDEAIARALQDAFARDASDLQDMSVDTNVSGLSDQLGLAFDPSIFKRHLREMRCAKCRNAMPICWETLVSRTAGALMRQNKLHPLASCSQDLPFLHPYLQCNSCKQWSCCGLGCDKYLAPSNIDRTIHFSNPHLRLTWCCDASRLFLIFSLACGPEQPSKVPVPIPGPSTPRNRFKPSSEGSPASAHEPQTHGKTITGLSKEKSIGKMASHFTGPKWRHGKEPESKLSKGTGYGGAMSYRSRSDTTGEAQRREVAKRIRSENGKMEQYLWALAALLPSYSRDEATLFDYSPQPMVAFMLARSPILTKVTELLRQNSVEEMGSSLSLYAGILELLDAMAGHTDIIPLLYQDQVCYPRAEQLPCFTFERAKDTPGGSHPPPEKTQSLDTLMQRLSGHCDYFVRTASMHIEHFETEGEQQLLLLARQIIDLAEKLNTGREAAFVTAPTETASANHRDDAPELAAPTVTTRASSRRAAQSKAKEDAAAWHREHCVEEIPDDKILESFAFHRQAKAIENSKFAPGRMRKLVQQIASLRTSVAEGIYVRHGSSRLDVIKILMVGPSGTPYENGLFEFDMFCPAEFPKTPPLMNFRTTGGGSVRFNPNLYACGKVCLSLLGTWQGQSWESDKSTILQILISIQGMILNDQPWYNEPGREYHLDNQQAKQYNQTIWGYTLEHAMIQWLATPAVSRKSSQQGKLPEAQLSGIHNQPPENQPKVTWSGPPSWLSTFQDLPIAFGTKSTASESQVTKLHPPKIHPPKTPIATAQAVPMPNPNLLAEPLHNPNLLAKPLPFVVGAKPPTHPATASAGGLFSNPGSLFQGHPASSSVDAQHPAFVNLSNWSGFGLSVDAAFKKHNEYMASLGVKLPAGFKGAEFVDYASNLDQKFPPYVASPESDDGMFDPEMMDMMLVAARPSASTMPSKELWAEVIRQHFSQGHAILQSAKRSTHYRSKNGAELIKRLEDCLREKGFI</sequence>
<proteinExistence type="predicted"/>
<evidence type="ECO:0000256" key="2">
    <source>
        <dbReference type="ARBA" id="ARBA00022786"/>
    </source>
</evidence>
<accession>A0AA39YGW6</accession>
<evidence type="ECO:0000256" key="3">
    <source>
        <dbReference type="SAM" id="MobiDB-lite"/>
    </source>
</evidence>
<dbReference type="PANTHER" id="PTHR46116">
    <property type="entry name" value="(E3-INDEPENDENT) E2 UBIQUITIN-CONJUGATING ENZYME"/>
    <property type="match status" value="1"/>
</dbReference>
<name>A0AA39YGW6_9PEZI</name>
<feature type="domain" description="UBC core" evidence="4">
    <location>
        <begin position="686"/>
        <end position="842"/>
    </location>
</feature>
<dbReference type="InterPro" id="IPR016135">
    <property type="entry name" value="UBQ-conjugating_enzyme/RWD"/>
</dbReference>
<dbReference type="SMART" id="SM00212">
    <property type="entry name" value="UBCc"/>
    <property type="match status" value="1"/>
</dbReference>
<dbReference type="Gene3D" id="3.10.110.10">
    <property type="entry name" value="Ubiquitin Conjugating Enzyme"/>
    <property type="match status" value="1"/>
</dbReference>
<dbReference type="PROSITE" id="PS50127">
    <property type="entry name" value="UBC_2"/>
    <property type="match status" value="1"/>
</dbReference>
<evidence type="ECO:0000256" key="1">
    <source>
        <dbReference type="ARBA" id="ARBA00022679"/>
    </source>
</evidence>
<evidence type="ECO:0000313" key="6">
    <source>
        <dbReference type="Proteomes" id="UP001174936"/>
    </source>
</evidence>
<evidence type="ECO:0000259" key="4">
    <source>
        <dbReference type="PROSITE" id="PS50127"/>
    </source>
</evidence>
<protein>
    <recommendedName>
        <fullName evidence="4">UBC core domain-containing protein</fullName>
    </recommendedName>
</protein>
<reference evidence="5" key="1">
    <citation type="submission" date="2023-06" db="EMBL/GenBank/DDBJ databases">
        <title>Genome-scale phylogeny and comparative genomics of the fungal order Sordariales.</title>
        <authorList>
            <consortium name="Lawrence Berkeley National Laboratory"/>
            <person name="Hensen N."/>
            <person name="Bonometti L."/>
            <person name="Westerberg I."/>
            <person name="Brannstrom I.O."/>
            <person name="Guillou S."/>
            <person name="Cros-Aarteil S."/>
            <person name="Calhoun S."/>
            <person name="Haridas S."/>
            <person name="Kuo A."/>
            <person name="Mondo S."/>
            <person name="Pangilinan J."/>
            <person name="Riley R."/>
            <person name="Labutti K."/>
            <person name="Andreopoulos B."/>
            <person name="Lipzen A."/>
            <person name="Chen C."/>
            <person name="Yanf M."/>
            <person name="Daum C."/>
            <person name="Ng V."/>
            <person name="Clum A."/>
            <person name="Steindorff A."/>
            <person name="Ohm R."/>
            <person name="Martin F."/>
            <person name="Silar P."/>
            <person name="Natvig D."/>
            <person name="Lalanne C."/>
            <person name="Gautier V."/>
            <person name="Ament-Velasquez S.L."/>
            <person name="Kruys A."/>
            <person name="Hutchinson M.I."/>
            <person name="Powell A.J."/>
            <person name="Barry K."/>
            <person name="Miller A.N."/>
            <person name="Grigoriev I.V."/>
            <person name="Debuchy R."/>
            <person name="Gladieux P."/>
            <person name="Thoren M.H."/>
            <person name="Johannesson H."/>
        </authorList>
    </citation>
    <scope>NUCLEOTIDE SEQUENCE</scope>
    <source>
        <strain evidence="5">SMH2532-1</strain>
    </source>
</reference>
<dbReference type="PANTHER" id="PTHR46116:SF15">
    <property type="entry name" value="(E3-INDEPENDENT) E2 UBIQUITIN-CONJUGATING ENZYME"/>
    <property type="match status" value="1"/>
</dbReference>
<keyword evidence="6" id="KW-1185">Reference proteome</keyword>
<dbReference type="Proteomes" id="UP001174936">
    <property type="component" value="Unassembled WGS sequence"/>
</dbReference>
<feature type="compositionally biased region" description="Polar residues" evidence="3">
    <location>
        <begin position="81"/>
        <end position="106"/>
    </location>
</feature>
<comment type="caution">
    <text evidence="5">The sequence shown here is derived from an EMBL/GenBank/DDBJ whole genome shotgun (WGS) entry which is preliminary data.</text>
</comment>
<keyword evidence="1" id="KW-0808">Transferase</keyword>
<dbReference type="GO" id="GO:0061631">
    <property type="term" value="F:ubiquitin conjugating enzyme activity"/>
    <property type="evidence" value="ECO:0007669"/>
    <property type="project" value="TreeGrafter"/>
</dbReference>
<dbReference type="EMBL" id="JAULSV010000002">
    <property type="protein sequence ID" value="KAK0652424.1"/>
    <property type="molecule type" value="Genomic_DNA"/>
</dbReference>
<feature type="region of interest" description="Disordered" evidence="3">
    <location>
        <begin position="323"/>
        <end position="423"/>
    </location>
</feature>
<dbReference type="SUPFAM" id="SSF54495">
    <property type="entry name" value="UBC-like"/>
    <property type="match status" value="1"/>
</dbReference>
<feature type="compositionally biased region" description="Polar residues" evidence="3">
    <location>
        <begin position="868"/>
        <end position="880"/>
    </location>
</feature>
<feature type="region of interest" description="Disordered" evidence="3">
    <location>
        <begin position="36"/>
        <end position="106"/>
    </location>
</feature>